<organism evidence="2 5">
    <name type="scientific">Mycolicibacterium rufum</name>
    <dbReference type="NCBI Taxonomy" id="318424"/>
    <lineage>
        <taxon>Bacteria</taxon>
        <taxon>Bacillati</taxon>
        <taxon>Actinomycetota</taxon>
        <taxon>Actinomycetes</taxon>
        <taxon>Mycobacteriales</taxon>
        <taxon>Mycobacteriaceae</taxon>
        <taxon>Mycolicibacterium</taxon>
    </lineage>
</organism>
<dbReference type="InterPro" id="IPR051553">
    <property type="entry name" value="Ran_GTPase-activating"/>
</dbReference>
<evidence type="ECO:0000256" key="1">
    <source>
        <dbReference type="SAM" id="MobiDB-lite"/>
    </source>
</evidence>
<dbReference type="Pfam" id="PF13540">
    <property type="entry name" value="RCC1_2"/>
    <property type="match status" value="1"/>
</dbReference>
<feature type="compositionally biased region" description="Low complexity" evidence="1">
    <location>
        <begin position="1"/>
        <end position="13"/>
    </location>
</feature>
<dbReference type="SUPFAM" id="SSF50985">
    <property type="entry name" value="RCC1/BLIP-II"/>
    <property type="match status" value="1"/>
</dbReference>
<dbReference type="GO" id="GO:0005085">
    <property type="term" value="F:guanyl-nucleotide exchange factor activity"/>
    <property type="evidence" value="ECO:0007669"/>
    <property type="project" value="TreeGrafter"/>
</dbReference>
<dbReference type="PANTHER" id="PTHR45982">
    <property type="entry name" value="REGULATOR OF CHROMOSOME CONDENSATION"/>
    <property type="match status" value="1"/>
</dbReference>
<dbReference type="InterPro" id="IPR009091">
    <property type="entry name" value="RCC1/BLIP-II"/>
</dbReference>
<dbReference type="NCBIfam" id="NF012211">
    <property type="entry name" value="tand_rpt_95"/>
    <property type="match status" value="2"/>
</dbReference>
<dbReference type="Gene3D" id="2.60.40.2810">
    <property type="match status" value="1"/>
</dbReference>
<dbReference type="Gene3D" id="2.60.40.3440">
    <property type="match status" value="1"/>
</dbReference>
<dbReference type="Proteomes" id="UP001055159">
    <property type="component" value="Chromosome"/>
</dbReference>
<sequence>MTITAAAAPRTAPSTPPVTPPGDSPLLLGLLAFSRRELQRTYFNRTPRAVADVATTSEQVPARIPVLANDTDRDGDVLAVATFTQPRHGTVTVNPDRTLTYTPDDGFTGVDTFTYTATDQSSTPHYHGLLGRLLNIGHTSKATVTVTVQDVNRPPVANPGSVQNVSENSTTTATLANLVSDPDGDTLTLEVVTQPALGTVTFITATGFRYVAPADIGTATSTTFTYRAFDGSAYSNTATVTIAFVTPNKAPMATDDTASVDEDGAIAMSVLGNDSDPDGDALTVTAVGTAAHGSVSLGAGGVVTYTPEANYFGEDSFTYTVSDGALNVTATVTVTVDPVEDAPVIQSVQSRAVDSYTWIVTVTAFDLDGTTPDVTLTADDPTRVTITPIAAGLRSFARAFAITESAPTSVDFEVVITDTAWALAHPGALVGVTAGADDGTSAAALSDVTVGAVINVVGVGNNGRGQLDLPAPPAGVYYTTIATDAHTVALRSDGTVVAVGGPNENGELDIPPLPDGVTYTDVAVGVGYTVLLRSDGSVVSFGNNDFGQNDIPPLPDGLTYTHIGANSEYTVLVRSDGEVLRVGDLDNLASFDFPALPTGVSYTDVAVGQYGVLLLRSDGKVVGADDNTFFYDPIPDPPAGVEYTAIAAGLAHAVLVRSDGKAIGLGYNYFGQATPPPLPAGVTYTGVAAGGYYSVLLRSDGTAVAFGLDAPDIPDLPAGARYVDVFSGGAATFLLTSTNVQSA</sequence>
<dbReference type="Gene3D" id="2.130.10.30">
    <property type="entry name" value="Regulator of chromosome condensation 1/beta-lactamase-inhibitor protein II"/>
    <property type="match status" value="2"/>
</dbReference>
<dbReference type="EMBL" id="CP092427">
    <property type="protein sequence ID" value="ULP38072.1"/>
    <property type="molecule type" value="Genomic_DNA"/>
</dbReference>
<protein>
    <submittedName>
        <fullName evidence="3">Ig-like domain-containing protein</fullName>
    </submittedName>
    <submittedName>
        <fullName evidence="2">Tandem-95 repeat protein</fullName>
    </submittedName>
</protein>
<name>A0A9X3BPQ7_9MYCO</name>
<reference evidence="2" key="1">
    <citation type="submission" date="2020-07" db="EMBL/GenBank/DDBJ databases">
        <authorList>
            <person name="Pettersson B.M.F."/>
            <person name="Behra P.R.K."/>
            <person name="Ramesh M."/>
            <person name="Das S."/>
            <person name="Dasgupta S."/>
            <person name="Kirsebom L.A."/>
        </authorList>
    </citation>
    <scope>NUCLEOTIDE SEQUENCE</scope>
    <source>
        <strain evidence="2">DSM 45406</strain>
    </source>
</reference>
<dbReference type="GO" id="GO:0005737">
    <property type="term" value="C:cytoplasm"/>
    <property type="evidence" value="ECO:0007669"/>
    <property type="project" value="TreeGrafter"/>
</dbReference>
<reference evidence="2" key="2">
    <citation type="journal article" date="2022" name="BMC Genomics">
        <title>Comparative genome analysis of mycobacteria focusing on tRNA and non-coding RNA.</title>
        <authorList>
            <person name="Behra P.R.K."/>
            <person name="Pettersson B.M.F."/>
            <person name="Ramesh M."/>
            <person name="Das S."/>
            <person name="Dasgupta S."/>
            <person name="Kirsebom L.A."/>
        </authorList>
    </citation>
    <scope>NUCLEOTIDE SEQUENCE</scope>
    <source>
        <strain evidence="2">DSM 45406</strain>
    </source>
</reference>
<feature type="region of interest" description="Disordered" evidence="1">
    <location>
        <begin position="1"/>
        <end position="23"/>
    </location>
</feature>
<evidence type="ECO:0000313" key="5">
    <source>
        <dbReference type="Proteomes" id="UP001140272"/>
    </source>
</evidence>
<reference evidence="3" key="3">
    <citation type="submission" date="2022-08" db="EMBL/GenBank/DDBJ databases">
        <title>Whole genome sequencing of non-tuberculosis mycobacteria type-strains.</title>
        <authorList>
            <person name="Igarashi Y."/>
            <person name="Osugi A."/>
            <person name="Mitarai S."/>
        </authorList>
    </citation>
    <scope>NUCLEOTIDE SEQUENCE</scope>
    <source>
        <strain evidence="3">JCM 16372</strain>
    </source>
</reference>
<feature type="compositionally biased region" description="Pro residues" evidence="1">
    <location>
        <begin position="14"/>
        <end position="23"/>
    </location>
</feature>
<accession>A0A9X3BPQ7</accession>
<keyword evidence="4" id="KW-1185">Reference proteome</keyword>
<dbReference type="NCBIfam" id="TIGR01965">
    <property type="entry name" value="VCBS_repeat"/>
    <property type="match status" value="1"/>
</dbReference>
<dbReference type="PANTHER" id="PTHR45982:SF1">
    <property type="entry name" value="REGULATOR OF CHROMOSOME CONDENSATION"/>
    <property type="match status" value="1"/>
</dbReference>
<evidence type="ECO:0000313" key="2">
    <source>
        <dbReference type="EMBL" id="MCV7070510.1"/>
    </source>
</evidence>
<evidence type="ECO:0000313" key="4">
    <source>
        <dbReference type="Proteomes" id="UP001055159"/>
    </source>
</evidence>
<dbReference type="RefSeq" id="WP_239735799.1">
    <property type="nucleotide sequence ID" value="NZ_CP092427.2"/>
</dbReference>
<proteinExistence type="predicted"/>
<dbReference type="EMBL" id="JACKRN010000314">
    <property type="protein sequence ID" value="MCV7070510.1"/>
    <property type="molecule type" value="Genomic_DNA"/>
</dbReference>
<dbReference type="Proteomes" id="UP001140272">
    <property type="component" value="Unassembled WGS sequence"/>
</dbReference>
<dbReference type="AlphaFoldDB" id="A0A9X3BPQ7"/>
<dbReference type="Pfam" id="PF17963">
    <property type="entry name" value="Big_9"/>
    <property type="match status" value="3"/>
</dbReference>
<evidence type="ECO:0000313" key="3">
    <source>
        <dbReference type="EMBL" id="ULP38072.1"/>
    </source>
</evidence>
<dbReference type="InterPro" id="IPR010221">
    <property type="entry name" value="VCBS_dom"/>
</dbReference>
<gene>
    <name evidence="2" type="ORF">H7H73_08620</name>
    <name evidence="3" type="ORF">MJO55_06500</name>
</gene>